<feature type="compositionally biased region" description="Basic and acidic residues" evidence="1">
    <location>
        <begin position="155"/>
        <end position="166"/>
    </location>
</feature>
<gene>
    <name evidence="2" type="ORF">C5Y96_09855</name>
</gene>
<feature type="compositionally biased region" description="Basic and acidic residues" evidence="1">
    <location>
        <begin position="32"/>
        <end position="50"/>
    </location>
</feature>
<feature type="region of interest" description="Disordered" evidence="1">
    <location>
        <begin position="63"/>
        <end position="82"/>
    </location>
</feature>
<sequence length="166" mass="17986">MAITIGEGCLLKQNGTTVGQRTSITGPSSSRAEVETTHLDSEQKEYRPGLKESGTVSLEYEFDPQDTSHQAVETSYDDGDTDEWTLEYSDGSTRVFDGFITSYETNGMTVEGNVLASLTIRITGDITRTNASVGLLSVNGKKGVHVRSRNNPKVETTKVDTKEGGK</sequence>
<dbReference type="RefSeq" id="WP_105352620.1">
    <property type="nucleotide sequence ID" value="NZ_PUIA01000035.1"/>
</dbReference>
<proteinExistence type="predicted"/>
<dbReference type="InterPro" id="IPR032495">
    <property type="entry name" value="Phage_TTP_11"/>
</dbReference>
<dbReference type="Proteomes" id="UP000240009">
    <property type="component" value="Unassembled WGS sequence"/>
</dbReference>
<evidence type="ECO:0000313" key="3">
    <source>
        <dbReference type="Proteomes" id="UP000240009"/>
    </source>
</evidence>
<dbReference type="AlphaFoldDB" id="A0A2S8FMS9"/>
<name>A0A2S8FMS9_9BACT</name>
<dbReference type="Pfam" id="PF16460">
    <property type="entry name" value="Phage_TTP_11"/>
    <property type="match status" value="1"/>
</dbReference>
<organism evidence="2 3">
    <name type="scientific">Blastopirellula marina</name>
    <dbReference type="NCBI Taxonomy" id="124"/>
    <lineage>
        <taxon>Bacteria</taxon>
        <taxon>Pseudomonadati</taxon>
        <taxon>Planctomycetota</taxon>
        <taxon>Planctomycetia</taxon>
        <taxon>Pirellulales</taxon>
        <taxon>Pirellulaceae</taxon>
        <taxon>Blastopirellula</taxon>
    </lineage>
</organism>
<dbReference type="EMBL" id="PUIA01000035">
    <property type="protein sequence ID" value="PQO33154.1"/>
    <property type="molecule type" value="Genomic_DNA"/>
</dbReference>
<evidence type="ECO:0000313" key="2">
    <source>
        <dbReference type="EMBL" id="PQO33154.1"/>
    </source>
</evidence>
<evidence type="ECO:0000256" key="1">
    <source>
        <dbReference type="SAM" id="MobiDB-lite"/>
    </source>
</evidence>
<reference evidence="2 3" key="1">
    <citation type="submission" date="2018-02" db="EMBL/GenBank/DDBJ databases">
        <title>Comparative genomes isolates from brazilian mangrove.</title>
        <authorList>
            <person name="Araujo J.E."/>
            <person name="Taketani R.G."/>
            <person name="Silva M.C.P."/>
            <person name="Loureco M.V."/>
            <person name="Andreote F.D."/>
        </authorList>
    </citation>
    <scope>NUCLEOTIDE SEQUENCE [LARGE SCALE GENOMIC DNA]</scope>
    <source>
        <strain evidence="2 3">HEX-2 MGV</strain>
    </source>
</reference>
<feature type="region of interest" description="Disordered" evidence="1">
    <location>
        <begin position="145"/>
        <end position="166"/>
    </location>
</feature>
<accession>A0A2S8FMS9</accession>
<feature type="compositionally biased region" description="Polar residues" evidence="1">
    <location>
        <begin position="18"/>
        <end position="31"/>
    </location>
</feature>
<protein>
    <submittedName>
        <fullName evidence="2">Uncharacterized protein</fullName>
    </submittedName>
</protein>
<dbReference type="Gene3D" id="4.10.410.40">
    <property type="match status" value="1"/>
</dbReference>
<feature type="region of interest" description="Disordered" evidence="1">
    <location>
        <begin position="18"/>
        <end position="51"/>
    </location>
</feature>
<comment type="caution">
    <text evidence="2">The sequence shown here is derived from an EMBL/GenBank/DDBJ whole genome shotgun (WGS) entry which is preliminary data.</text>
</comment>